<dbReference type="PANTHER" id="PTHR43790:SF9">
    <property type="entry name" value="GALACTOFURANOSE TRANSPORTER ATP-BINDING PROTEIN YTFR"/>
    <property type="match status" value="1"/>
</dbReference>
<dbReference type="EMBL" id="DF820463">
    <property type="protein sequence ID" value="GAK54797.1"/>
    <property type="molecule type" value="Genomic_DNA"/>
</dbReference>
<dbReference type="CDD" id="cd03215">
    <property type="entry name" value="ABC_Carb_Monos_II"/>
    <property type="match status" value="1"/>
</dbReference>
<accession>A0A0S6W5C6</accession>
<keyword evidence="7" id="KW-1185">Reference proteome</keyword>
<proteinExistence type="predicted"/>
<dbReference type="Gene3D" id="3.40.50.300">
    <property type="entry name" value="P-loop containing nucleotide triphosphate hydrolases"/>
    <property type="match status" value="2"/>
</dbReference>
<dbReference type="GO" id="GO:0005524">
    <property type="term" value="F:ATP binding"/>
    <property type="evidence" value="ECO:0007669"/>
    <property type="project" value="UniProtKB-KW"/>
</dbReference>
<dbReference type="eggNOG" id="COG1129">
    <property type="taxonomic scope" value="Bacteria"/>
</dbReference>
<keyword evidence="3" id="KW-0547">Nucleotide-binding</keyword>
<evidence type="ECO:0000259" key="5">
    <source>
        <dbReference type="PROSITE" id="PS50893"/>
    </source>
</evidence>
<dbReference type="CDD" id="cd03216">
    <property type="entry name" value="ABC_Carb_Monos_I"/>
    <property type="match status" value="1"/>
</dbReference>
<evidence type="ECO:0000313" key="6">
    <source>
        <dbReference type="EMBL" id="GAK54797.1"/>
    </source>
</evidence>
<gene>
    <name evidence="6" type="ORF">U27_01627</name>
</gene>
<dbReference type="SUPFAM" id="SSF52540">
    <property type="entry name" value="P-loop containing nucleoside triphosphate hydrolases"/>
    <property type="match status" value="2"/>
</dbReference>
<feature type="domain" description="ABC transporter" evidence="5">
    <location>
        <begin position="7"/>
        <end position="244"/>
    </location>
</feature>
<dbReference type="InterPro" id="IPR050107">
    <property type="entry name" value="ABC_carbohydrate_import_ATPase"/>
</dbReference>
<evidence type="ECO:0000256" key="3">
    <source>
        <dbReference type="ARBA" id="ARBA00022741"/>
    </source>
</evidence>
<name>A0A0S6W5C6_VECG1</name>
<organism evidence="6">
    <name type="scientific">Vecturithrix granuli</name>
    <dbReference type="NCBI Taxonomy" id="1499967"/>
    <lineage>
        <taxon>Bacteria</taxon>
        <taxon>Candidatus Moduliflexota</taxon>
        <taxon>Candidatus Vecturitrichia</taxon>
        <taxon>Candidatus Vecturitrichales</taxon>
        <taxon>Candidatus Vecturitrichaceae</taxon>
        <taxon>Candidatus Vecturithrix</taxon>
    </lineage>
</organism>
<dbReference type="STRING" id="1499967.U27_01627"/>
<keyword evidence="2" id="KW-0677">Repeat</keyword>
<dbReference type="SMART" id="SM00382">
    <property type="entry name" value="AAA"/>
    <property type="match status" value="2"/>
</dbReference>
<evidence type="ECO:0000256" key="1">
    <source>
        <dbReference type="ARBA" id="ARBA00022448"/>
    </source>
</evidence>
<dbReference type="PANTHER" id="PTHR43790">
    <property type="entry name" value="CARBOHYDRATE TRANSPORT ATP-BINDING PROTEIN MG119-RELATED"/>
    <property type="match status" value="1"/>
</dbReference>
<keyword evidence="1" id="KW-0813">Transport</keyword>
<sequence length="497" mass="54647">MSDVPFLQIEGISKYFGSITALDNVSFSLEKGHICGLAGENGAGKSTLIKILCGVHAPDAGNISLEGSLHRPKDPAEAEGQGISVFHQEIPICPNLSIAANVFLGPKMPTKAGRPDWKHMNQQCEELFETLLGEQIDPTKHIRDCSVVERQLALLVRVLSRNARLVVLDEPTTALTPPEVDRLFAIIMRLKQQGITFMFVSHMLEELIELSDQIVVLRDGCFVGRLEREEFSSEVLSHMIAGRTLSGQSSRRELPQKSPVLEVRDLSVRGQISGVSFQLRRGEILGIAGLEGSGRSAVARALFGAPPAESGTIRVDGKDVRITNPSDAMQHGIGYVPEDRKNLGLFDDMDIKYNLGIADVTRFTRWGLMSREKLRILAHTVQQDFHIKMTTPDSLITSLSGGNQQKVLISRWLALRPHVLVMNEPTRGVDVGAKEEICNLILKLADEGYAFVLSSTELEEMLSIADRILVMNRGRVVAEFSRAEATKNKVILAATTS</sequence>
<dbReference type="InterPro" id="IPR003439">
    <property type="entry name" value="ABC_transporter-like_ATP-bd"/>
</dbReference>
<evidence type="ECO:0000256" key="2">
    <source>
        <dbReference type="ARBA" id="ARBA00022737"/>
    </source>
</evidence>
<dbReference type="AlphaFoldDB" id="A0A0S6W5C6"/>
<evidence type="ECO:0000256" key="4">
    <source>
        <dbReference type="ARBA" id="ARBA00022840"/>
    </source>
</evidence>
<dbReference type="InterPro" id="IPR027417">
    <property type="entry name" value="P-loop_NTPase"/>
</dbReference>
<reference evidence="6" key="1">
    <citation type="journal article" date="2015" name="PeerJ">
        <title>First genomic representation of candidate bacterial phylum KSB3 points to enhanced environmental sensing as a trigger of wastewater bulking.</title>
        <authorList>
            <person name="Sekiguchi Y."/>
            <person name="Ohashi A."/>
            <person name="Parks D.H."/>
            <person name="Yamauchi T."/>
            <person name="Tyson G.W."/>
            <person name="Hugenholtz P."/>
        </authorList>
    </citation>
    <scope>NUCLEOTIDE SEQUENCE [LARGE SCALE GENOMIC DNA]</scope>
</reference>
<dbReference type="HOGENOM" id="CLU_000604_92_3_0"/>
<evidence type="ECO:0000313" key="7">
    <source>
        <dbReference type="Proteomes" id="UP000030661"/>
    </source>
</evidence>
<dbReference type="InterPro" id="IPR003593">
    <property type="entry name" value="AAA+_ATPase"/>
</dbReference>
<dbReference type="PROSITE" id="PS50893">
    <property type="entry name" value="ABC_TRANSPORTER_2"/>
    <property type="match status" value="2"/>
</dbReference>
<dbReference type="Proteomes" id="UP000030661">
    <property type="component" value="Unassembled WGS sequence"/>
</dbReference>
<keyword evidence="4 6" id="KW-0067">ATP-binding</keyword>
<feature type="domain" description="ABC transporter" evidence="5">
    <location>
        <begin position="255"/>
        <end position="494"/>
    </location>
</feature>
<dbReference type="InterPro" id="IPR017871">
    <property type="entry name" value="ABC_transporter-like_CS"/>
</dbReference>
<protein>
    <submittedName>
        <fullName evidence="6">Ribose transport ATP-binding protein, RbsA</fullName>
    </submittedName>
</protein>
<dbReference type="Pfam" id="PF00005">
    <property type="entry name" value="ABC_tran"/>
    <property type="match status" value="2"/>
</dbReference>
<dbReference type="GO" id="GO:0016887">
    <property type="term" value="F:ATP hydrolysis activity"/>
    <property type="evidence" value="ECO:0007669"/>
    <property type="project" value="InterPro"/>
</dbReference>
<dbReference type="PROSITE" id="PS00211">
    <property type="entry name" value="ABC_TRANSPORTER_1"/>
    <property type="match status" value="1"/>
</dbReference>